<accession>A0A642V0P2</accession>
<sequence>MQHRFSVAMSLSDLFAELRQETTPATKVDGKDIDQVKKAVLDLPKIEAELEAPAKKQDVVTLNDPLVPPKVKVSQEKLDEAKWFNMKTPEMTADIKRDLLIIKNRAALDPKRFYKKEKWEIPKQFQMGTIIEGNTSYYNKLTRKQRGTTLAQEMLHDEKTQKYLERKHGELEAKRKSIKDAQRKRRRF</sequence>
<keyword evidence="2" id="KW-0539">Nucleus</keyword>
<dbReference type="RefSeq" id="XP_034013728.1">
    <property type="nucleotide sequence ID" value="XM_034154051.1"/>
</dbReference>
<dbReference type="PANTHER" id="PTHR21686">
    <property type="entry name" value="DEOXYNUCLEOTIDYLTRANSFERASE TERMINAL-INTERACTING PROTEIN 2"/>
    <property type="match status" value="1"/>
</dbReference>
<dbReference type="AlphaFoldDB" id="A0A642V0P2"/>
<feature type="domain" description="Fcf2 pre-rRNA processing C-terminal" evidence="4">
    <location>
        <begin position="79"/>
        <end position="167"/>
    </location>
</feature>
<dbReference type="GeneID" id="54780153"/>
<dbReference type="GO" id="GO:0006396">
    <property type="term" value="P:RNA processing"/>
    <property type="evidence" value="ECO:0007669"/>
    <property type="project" value="TreeGrafter"/>
</dbReference>
<protein>
    <recommendedName>
        <fullName evidence="4">Fcf2 pre-rRNA processing C-terminal domain-containing protein</fullName>
    </recommendedName>
</protein>
<dbReference type="GO" id="GO:0003723">
    <property type="term" value="F:RNA binding"/>
    <property type="evidence" value="ECO:0007669"/>
    <property type="project" value="TreeGrafter"/>
</dbReference>
<dbReference type="OMA" id="RWFNMKQ"/>
<keyword evidence="6" id="KW-1185">Reference proteome</keyword>
<dbReference type="OrthoDB" id="427886at2759"/>
<evidence type="ECO:0000313" key="6">
    <source>
        <dbReference type="Proteomes" id="UP000449547"/>
    </source>
</evidence>
<dbReference type="GO" id="GO:0005730">
    <property type="term" value="C:nucleolus"/>
    <property type="evidence" value="ECO:0007669"/>
    <property type="project" value="UniProtKB-SubCell"/>
</dbReference>
<dbReference type="VEuPathDB" id="FungiDB:DIURU_001500"/>
<evidence type="ECO:0000256" key="2">
    <source>
        <dbReference type="ARBA" id="ARBA00023242"/>
    </source>
</evidence>
<dbReference type="Proteomes" id="UP000449547">
    <property type="component" value="Unassembled WGS sequence"/>
</dbReference>
<dbReference type="InterPro" id="IPR039883">
    <property type="entry name" value="Fcf2/DNTTIP2"/>
</dbReference>
<dbReference type="Pfam" id="PF08698">
    <property type="entry name" value="Fcf2"/>
    <property type="match status" value="1"/>
</dbReference>
<organism evidence="5 6">
    <name type="scientific">Diutina rugosa</name>
    <name type="common">Yeast</name>
    <name type="synonym">Candida rugosa</name>
    <dbReference type="NCBI Taxonomy" id="5481"/>
    <lineage>
        <taxon>Eukaryota</taxon>
        <taxon>Fungi</taxon>
        <taxon>Dikarya</taxon>
        <taxon>Ascomycota</taxon>
        <taxon>Saccharomycotina</taxon>
        <taxon>Pichiomycetes</taxon>
        <taxon>Debaryomycetaceae</taxon>
        <taxon>Diutina</taxon>
    </lineage>
</organism>
<feature type="compositionally biased region" description="Basic and acidic residues" evidence="3">
    <location>
        <begin position="165"/>
        <end position="181"/>
    </location>
</feature>
<comment type="caution">
    <text evidence="5">The sequence shown here is derived from an EMBL/GenBank/DDBJ whole genome shotgun (WGS) entry which is preliminary data.</text>
</comment>
<feature type="region of interest" description="Disordered" evidence="3">
    <location>
        <begin position="165"/>
        <end position="188"/>
    </location>
</feature>
<evidence type="ECO:0000256" key="1">
    <source>
        <dbReference type="ARBA" id="ARBA00004604"/>
    </source>
</evidence>
<evidence type="ECO:0000259" key="4">
    <source>
        <dbReference type="Pfam" id="PF08698"/>
    </source>
</evidence>
<reference evidence="5 6" key="1">
    <citation type="submission" date="2019-07" db="EMBL/GenBank/DDBJ databases">
        <title>Genome assembly of two rare yeast pathogens: Diutina rugosa and Trichomonascus ciferrii.</title>
        <authorList>
            <person name="Mixao V."/>
            <person name="Saus E."/>
            <person name="Hansen A."/>
            <person name="Lass-Flor C."/>
            <person name="Gabaldon T."/>
        </authorList>
    </citation>
    <scope>NUCLEOTIDE SEQUENCE [LARGE SCALE GENOMIC DNA]</scope>
    <source>
        <strain evidence="5 6">CBS 613</strain>
    </source>
</reference>
<evidence type="ECO:0000256" key="3">
    <source>
        <dbReference type="SAM" id="MobiDB-lite"/>
    </source>
</evidence>
<dbReference type="EMBL" id="SWFT01000048">
    <property type="protein sequence ID" value="KAA8905427.1"/>
    <property type="molecule type" value="Genomic_DNA"/>
</dbReference>
<dbReference type="InterPro" id="IPR014810">
    <property type="entry name" value="Fcf2_C"/>
</dbReference>
<comment type="subcellular location">
    <subcellularLocation>
        <location evidence="1">Nucleus</location>
        <location evidence="1">Nucleolus</location>
    </subcellularLocation>
</comment>
<dbReference type="PANTHER" id="PTHR21686:SF12">
    <property type="entry name" value="DEOXYNUCLEOTIDYLTRANSFERASE TERMINAL-INTERACTING PROTEIN 2"/>
    <property type="match status" value="1"/>
</dbReference>
<evidence type="ECO:0000313" key="5">
    <source>
        <dbReference type="EMBL" id="KAA8905427.1"/>
    </source>
</evidence>
<gene>
    <name evidence="5" type="ORF">DIURU_001500</name>
</gene>
<name>A0A642V0P2_DIURU</name>
<proteinExistence type="predicted"/>